<evidence type="ECO:0000259" key="3">
    <source>
        <dbReference type="PROSITE" id="PS50158"/>
    </source>
</evidence>
<protein>
    <recommendedName>
        <fullName evidence="3">CCHC-type domain-containing protein</fullName>
    </recommendedName>
</protein>
<organism evidence="4 5">
    <name type="scientific">Rhipicephalus sanguineus</name>
    <name type="common">Brown dog tick</name>
    <name type="synonym">Ixodes sanguineus</name>
    <dbReference type="NCBI Taxonomy" id="34632"/>
    <lineage>
        <taxon>Eukaryota</taxon>
        <taxon>Metazoa</taxon>
        <taxon>Ecdysozoa</taxon>
        <taxon>Arthropoda</taxon>
        <taxon>Chelicerata</taxon>
        <taxon>Arachnida</taxon>
        <taxon>Acari</taxon>
        <taxon>Parasitiformes</taxon>
        <taxon>Ixodida</taxon>
        <taxon>Ixodoidea</taxon>
        <taxon>Ixodidae</taxon>
        <taxon>Rhipicephalinae</taxon>
        <taxon>Rhipicephalus</taxon>
        <taxon>Rhipicephalus</taxon>
    </lineage>
</organism>
<gene>
    <name evidence="4" type="ORF">HPB52_010235</name>
</gene>
<dbReference type="VEuPathDB" id="VectorBase:RSAN_045977"/>
<dbReference type="EMBL" id="JABSTV010001245">
    <property type="protein sequence ID" value="KAH7983217.1"/>
    <property type="molecule type" value="Genomic_DNA"/>
</dbReference>
<keyword evidence="1" id="KW-0479">Metal-binding</keyword>
<feature type="compositionally biased region" description="Basic and acidic residues" evidence="2">
    <location>
        <begin position="128"/>
        <end position="141"/>
    </location>
</feature>
<evidence type="ECO:0000313" key="5">
    <source>
        <dbReference type="Proteomes" id="UP000821837"/>
    </source>
</evidence>
<sequence length="202" mass="21664">MPVLIIKKAWVAFNVTVEGSSPCSGRPPLCLRCRGTGHIQRECRVLRCGLCHRFGHDETQCVHSYANVTGSGLSEAMEEHVIDEADVEPPATGGGDSAKTERKQQAESFCEGEEKKEGAAVPAANIKEAAEGDKAAEKKNIPEATNEACPGGTATDCTDMECEQITTPAVVKRPLEVDEGNGNRKLLPANHPRRRSSSDVQP</sequence>
<reference evidence="4" key="1">
    <citation type="journal article" date="2020" name="Cell">
        <title>Large-Scale Comparative Analyses of Tick Genomes Elucidate Their Genetic Diversity and Vector Capacities.</title>
        <authorList>
            <consortium name="Tick Genome and Microbiome Consortium (TIGMIC)"/>
            <person name="Jia N."/>
            <person name="Wang J."/>
            <person name="Shi W."/>
            <person name="Du L."/>
            <person name="Sun Y."/>
            <person name="Zhan W."/>
            <person name="Jiang J.F."/>
            <person name="Wang Q."/>
            <person name="Zhang B."/>
            <person name="Ji P."/>
            <person name="Bell-Sakyi L."/>
            <person name="Cui X.M."/>
            <person name="Yuan T.T."/>
            <person name="Jiang B.G."/>
            <person name="Yang W.F."/>
            <person name="Lam T.T."/>
            <person name="Chang Q.C."/>
            <person name="Ding S.J."/>
            <person name="Wang X.J."/>
            <person name="Zhu J.G."/>
            <person name="Ruan X.D."/>
            <person name="Zhao L."/>
            <person name="Wei J.T."/>
            <person name="Ye R.Z."/>
            <person name="Que T.C."/>
            <person name="Du C.H."/>
            <person name="Zhou Y.H."/>
            <person name="Cheng J.X."/>
            <person name="Dai P.F."/>
            <person name="Guo W.B."/>
            <person name="Han X.H."/>
            <person name="Huang E.J."/>
            <person name="Li L.F."/>
            <person name="Wei W."/>
            <person name="Gao Y.C."/>
            <person name="Liu J.Z."/>
            <person name="Shao H.Z."/>
            <person name="Wang X."/>
            <person name="Wang C.C."/>
            <person name="Yang T.C."/>
            <person name="Huo Q.B."/>
            <person name="Li W."/>
            <person name="Chen H.Y."/>
            <person name="Chen S.E."/>
            <person name="Zhou L.G."/>
            <person name="Ni X.B."/>
            <person name="Tian J.H."/>
            <person name="Sheng Y."/>
            <person name="Liu T."/>
            <person name="Pan Y.S."/>
            <person name="Xia L.Y."/>
            <person name="Li J."/>
            <person name="Zhao F."/>
            <person name="Cao W.C."/>
        </authorList>
    </citation>
    <scope>NUCLEOTIDE SEQUENCE</scope>
    <source>
        <strain evidence="4">Rsan-2018</strain>
    </source>
</reference>
<keyword evidence="1" id="KW-0862">Zinc</keyword>
<keyword evidence="5" id="KW-1185">Reference proteome</keyword>
<feature type="region of interest" description="Disordered" evidence="2">
    <location>
        <begin position="172"/>
        <end position="202"/>
    </location>
</feature>
<feature type="region of interest" description="Disordered" evidence="2">
    <location>
        <begin position="86"/>
        <end position="158"/>
    </location>
</feature>
<dbReference type="SUPFAM" id="SSF57756">
    <property type="entry name" value="Retrovirus zinc finger-like domains"/>
    <property type="match status" value="1"/>
</dbReference>
<dbReference type="AlphaFoldDB" id="A0A9D4YMX9"/>
<dbReference type="GO" id="GO:0003676">
    <property type="term" value="F:nucleic acid binding"/>
    <property type="evidence" value="ECO:0007669"/>
    <property type="project" value="InterPro"/>
</dbReference>
<dbReference type="Proteomes" id="UP000821837">
    <property type="component" value="Chromosome 1"/>
</dbReference>
<dbReference type="PROSITE" id="PS50158">
    <property type="entry name" value="ZF_CCHC"/>
    <property type="match status" value="1"/>
</dbReference>
<dbReference type="GO" id="GO:0008270">
    <property type="term" value="F:zinc ion binding"/>
    <property type="evidence" value="ECO:0007669"/>
    <property type="project" value="UniProtKB-KW"/>
</dbReference>
<dbReference type="InterPro" id="IPR036875">
    <property type="entry name" value="Znf_CCHC_sf"/>
</dbReference>
<comment type="caution">
    <text evidence="4">The sequence shown here is derived from an EMBL/GenBank/DDBJ whole genome shotgun (WGS) entry which is preliminary data.</text>
</comment>
<proteinExistence type="predicted"/>
<keyword evidence="1" id="KW-0863">Zinc-finger</keyword>
<evidence type="ECO:0000256" key="1">
    <source>
        <dbReference type="PROSITE-ProRule" id="PRU00047"/>
    </source>
</evidence>
<evidence type="ECO:0000256" key="2">
    <source>
        <dbReference type="SAM" id="MobiDB-lite"/>
    </source>
</evidence>
<name>A0A9D4YMX9_RHISA</name>
<accession>A0A9D4YMX9</accession>
<reference evidence="4" key="2">
    <citation type="submission" date="2021-09" db="EMBL/GenBank/DDBJ databases">
        <authorList>
            <person name="Jia N."/>
            <person name="Wang J."/>
            <person name="Shi W."/>
            <person name="Du L."/>
            <person name="Sun Y."/>
            <person name="Zhan W."/>
            <person name="Jiang J."/>
            <person name="Wang Q."/>
            <person name="Zhang B."/>
            <person name="Ji P."/>
            <person name="Sakyi L.B."/>
            <person name="Cui X."/>
            <person name="Yuan T."/>
            <person name="Jiang B."/>
            <person name="Yang W."/>
            <person name="Lam T.T.-Y."/>
            <person name="Chang Q."/>
            <person name="Ding S."/>
            <person name="Wang X."/>
            <person name="Zhu J."/>
            <person name="Ruan X."/>
            <person name="Zhao L."/>
            <person name="Wei J."/>
            <person name="Que T."/>
            <person name="Du C."/>
            <person name="Cheng J."/>
            <person name="Dai P."/>
            <person name="Han X."/>
            <person name="Huang E."/>
            <person name="Gao Y."/>
            <person name="Liu J."/>
            <person name="Shao H."/>
            <person name="Ye R."/>
            <person name="Li L."/>
            <person name="Wei W."/>
            <person name="Wang X."/>
            <person name="Wang C."/>
            <person name="Huo Q."/>
            <person name="Li W."/>
            <person name="Guo W."/>
            <person name="Chen H."/>
            <person name="Chen S."/>
            <person name="Zhou L."/>
            <person name="Zhou L."/>
            <person name="Ni X."/>
            <person name="Tian J."/>
            <person name="Zhou Y."/>
            <person name="Sheng Y."/>
            <person name="Liu T."/>
            <person name="Pan Y."/>
            <person name="Xia L."/>
            <person name="Li J."/>
            <person name="Zhao F."/>
            <person name="Cao W."/>
        </authorList>
    </citation>
    <scope>NUCLEOTIDE SEQUENCE</scope>
    <source>
        <strain evidence="4">Rsan-2018</strain>
        <tissue evidence="4">Larvae</tissue>
    </source>
</reference>
<evidence type="ECO:0000313" key="4">
    <source>
        <dbReference type="EMBL" id="KAH7983217.1"/>
    </source>
</evidence>
<feature type="domain" description="CCHC-type" evidence="3">
    <location>
        <begin position="30"/>
        <end position="44"/>
    </location>
</feature>
<dbReference type="InterPro" id="IPR001878">
    <property type="entry name" value="Znf_CCHC"/>
</dbReference>